<keyword evidence="4" id="KW-0472">Membrane</keyword>
<dbReference type="CDD" id="cd06669">
    <property type="entry name" value="PDZ5_MUPP1-like"/>
    <property type="match status" value="1"/>
</dbReference>
<feature type="domain" description="PDZ" evidence="6">
    <location>
        <begin position="852"/>
        <end position="932"/>
    </location>
</feature>
<dbReference type="PROSITE" id="PS50106">
    <property type="entry name" value="PDZ"/>
    <property type="match status" value="6"/>
</dbReference>
<evidence type="ECO:0000256" key="2">
    <source>
        <dbReference type="ARBA" id="ARBA00022553"/>
    </source>
</evidence>
<feature type="compositionally biased region" description="Low complexity" evidence="5">
    <location>
        <begin position="259"/>
        <end position="281"/>
    </location>
</feature>
<feature type="region of interest" description="Disordered" evidence="5">
    <location>
        <begin position="105"/>
        <end position="139"/>
    </location>
</feature>
<feature type="region of interest" description="Disordered" evidence="5">
    <location>
        <begin position="251"/>
        <end position="294"/>
    </location>
</feature>
<dbReference type="PANTHER" id="PTHR19964:SF92">
    <property type="entry name" value="PATJ HOMOLOG"/>
    <property type="match status" value="1"/>
</dbReference>
<evidence type="ECO:0000256" key="3">
    <source>
        <dbReference type="ARBA" id="ARBA00022737"/>
    </source>
</evidence>
<dbReference type="InterPro" id="IPR036034">
    <property type="entry name" value="PDZ_sf"/>
</dbReference>
<feature type="region of interest" description="Disordered" evidence="5">
    <location>
        <begin position="1374"/>
        <end position="1412"/>
    </location>
</feature>
<feature type="compositionally biased region" description="Low complexity" evidence="5">
    <location>
        <begin position="1396"/>
        <end position="1409"/>
    </location>
</feature>
<keyword evidence="8" id="KW-1185">Reference proteome</keyword>
<dbReference type="Pfam" id="PF00595">
    <property type="entry name" value="PDZ"/>
    <property type="match status" value="6"/>
</dbReference>
<dbReference type="EMBL" id="ASGP02000005">
    <property type="protein sequence ID" value="KAH9505931.1"/>
    <property type="molecule type" value="Genomic_DNA"/>
</dbReference>
<comment type="subcellular location">
    <subcellularLocation>
        <location evidence="1">Membrane</location>
    </subcellularLocation>
</comment>
<dbReference type="Proteomes" id="UP000790347">
    <property type="component" value="Unassembled WGS sequence"/>
</dbReference>
<reference evidence="7" key="1">
    <citation type="submission" date="2013-05" db="EMBL/GenBank/DDBJ databases">
        <authorList>
            <person name="Yim A.K.Y."/>
            <person name="Chan T.F."/>
            <person name="Ji K.M."/>
            <person name="Liu X.Y."/>
            <person name="Zhou J.W."/>
            <person name="Li R.Q."/>
            <person name="Yang K.Y."/>
            <person name="Li J."/>
            <person name="Li M."/>
            <person name="Law P.T.W."/>
            <person name="Wu Y.L."/>
            <person name="Cai Z.L."/>
            <person name="Qin H."/>
            <person name="Bao Y."/>
            <person name="Leung R.K.K."/>
            <person name="Ng P.K.S."/>
            <person name="Zou J."/>
            <person name="Zhong X.J."/>
            <person name="Ran P.X."/>
            <person name="Zhong N.S."/>
            <person name="Liu Z.G."/>
            <person name="Tsui S.K.W."/>
        </authorList>
    </citation>
    <scope>NUCLEOTIDE SEQUENCE</scope>
    <source>
        <strain evidence="7">Derf</strain>
        <tissue evidence="7">Whole organism</tissue>
    </source>
</reference>
<evidence type="ECO:0000313" key="7">
    <source>
        <dbReference type="EMBL" id="KAH9505931.1"/>
    </source>
</evidence>
<proteinExistence type="predicted"/>
<dbReference type="CDD" id="cd06791">
    <property type="entry name" value="PDZ3_MUPP1-like"/>
    <property type="match status" value="1"/>
</dbReference>
<reference evidence="7" key="2">
    <citation type="journal article" date="2022" name="Res Sq">
        <title>Comparative Genomics Reveals Insights into the Divergent Evolution of Astigmatic Mites and Household Pest Adaptations.</title>
        <authorList>
            <person name="Xiong Q."/>
            <person name="Wan A.T.-Y."/>
            <person name="Liu X.-Y."/>
            <person name="Fung C.S.-H."/>
            <person name="Xiao X."/>
            <person name="Malainual N."/>
            <person name="Hou J."/>
            <person name="Wang L."/>
            <person name="Wang M."/>
            <person name="Yang K."/>
            <person name="Cui Y."/>
            <person name="Leung E."/>
            <person name="Nong W."/>
            <person name="Shin S.-K."/>
            <person name="Au S."/>
            <person name="Jeong K.Y."/>
            <person name="Chew F.T."/>
            <person name="Hui J."/>
            <person name="Leung T.F."/>
            <person name="Tungtrongchitr A."/>
            <person name="Zhong N."/>
            <person name="Liu Z."/>
            <person name="Tsui S."/>
        </authorList>
    </citation>
    <scope>NUCLEOTIDE SEQUENCE</scope>
    <source>
        <strain evidence="7">Derf</strain>
        <tissue evidence="7">Whole organism</tissue>
    </source>
</reference>
<evidence type="ECO:0000313" key="8">
    <source>
        <dbReference type="Proteomes" id="UP000790347"/>
    </source>
</evidence>
<feature type="compositionally biased region" description="Low complexity" evidence="5">
    <location>
        <begin position="1374"/>
        <end position="1383"/>
    </location>
</feature>
<evidence type="ECO:0000259" key="6">
    <source>
        <dbReference type="PROSITE" id="PS50106"/>
    </source>
</evidence>
<evidence type="ECO:0000256" key="1">
    <source>
        <dbReference type="ARBA" id="ARBA00004370"/>
    </source>
</evidence>
<dbReference type="InterPro" id="IPR001478">
    <property type="entry name" value="PDZ"/>
</dbReference>
<organism evidence="7 8">
    <name type="scientific">Dermatophagoides farinae</name>
    <name type="common">American house dust mite</name>
    <dbReference type="NCBI Taxonomy" id="6954"/>
    <lineage>
        <taxon>Eukaryota</taxon>
        <taxon>Metazoa</taxon>
        <taxon>Ecdysozoa</taxon>
        <taxon>Arthropoda</taxon>
        <taxon>Chelicerata</taxon>
        <taxon>Arachnida</taxon>
        <taxon>Acari</taxon>
        <taxon>Acariformes</taxon>
        <taxon>Sarcoptiformes</taxon>
        <taxon>Astigmata</taxon>
        <taxon>Psoroptidia</taxon>
        <taxon>Analgoidea</taxon>
        <taxon>Pyroglyphidae</taxon>
        <taxon>Dermatophagoidinae</taxon>
        <taxon>Dermatophagoides</taxon>
    </lineage>
</organism>
<feature type="compositionally biased region" description="Low complexity" evidence="5">
    <location>
        <begin position="418"/>
        <end position="437"/>
    </location>
</feature>
<feature type="domain" description="PDZ" evidence="6">
    <location>
        <begin position="656"/>
        <end position="743"/>
    </location>
</feature>
<feature type="region of interest" description="Disordered" evidence="5">
    <location>
        <begin position="1287"/>
        <end position="1306"/>
    </location>
</feature>
<keyword evidence="2" id="KW-0597">Phosphoprotein</keyword>
<dbReference type="SUPFAM" id="SSF50156">
    <property type="entry name" value="PDZ domain-like"/>
    <property type="match status" value="6"/>
</dbReference>
<feature type="region of interest" description="Disordered" evidence="5">
    <location>
        <begin position="1587"/>
        <end position="1630"/>
    </location>
</feature>
<sequence>MKMMTNTNNNNIVNDIKKLQDSLEKLYNTSSINFNGNVVGQQQSSTHQLLKDDIRILLDVLECPVFESILNVQYSLQQLREQFQQHPSILPVDVDIDTTTLELNLNLPNDDNNNISINQQQPQQQQLNKHHHQQHTHNNDNERGEAVIAVGGIGDHHNNQFDYDNRTIPSKFSLQQYMYDYDNQEQSSIGGGSGGGRDYCEPDYVNISLQDEAFRKGINELAQGRMIQTVELYKPEGKSLGFKVVGLNHPSSSSDSLFGNNGTTNNNSGSNSNGQQQQQQPEQEKQQKGHHFDDMLNNNKKLGIYIQEIHENGIAARSGLLKPLDQILAIDRHLFTNDLSHEDAINILQSAKGVIRLIVARPNTNNNNNNSNDVIDDVKTSSISTTTTTTTLPTTIIAQSTNSKQITTTLSDVKRSPSNASDSSSSNNSSIANNNNNNCNNDNNMVLNTEWIQIDCIELDQENENGLGFGIVGGRSSGVIVKTIIPGGAAAKDNRLQIGDHILQINGVNMRGMSSDQVAQILRQTNGQHIKLIVARPVDPSLDLQVIQNTLTIVPTKSINDPIELEKQIHLLSIQQQQQQQCNQENINCFNQQSNDYNMIDVQQQQQHRHINDNNNNLKFSNNNNNNNNLVANVSDILISSTNDPKFQSDQMETFEVELIKDQQGLGITIAGYVCEKVAEEISGIFIKSIATGSVAERSKMIQINDQIIEVDKRSLYGYNNLQAVDLLRNTGKIVRLKLARYIKGSKYHDQIQQGVMNAEQQQQITAVAAAAATTTTTTVRGGPTVIQINSSNNNNNNNSTSPSMNLITSVPSSSTSLAHRSPNDLREKWSAIVGPDFDIIIASVTKFCHDGGLGISLEGVIDIENGNECRPHHYINSILSNGPVGRNGLLQKNDELLEVNGIRLHGLKHSDVLPLLKDLPIEVQLVCARPKPTTTISANNMTTTINNKNPFVVQMPTTTTTTTQQSNIDIAKFNNTTISTTVGSGDDGGYPLSPSSSFNQVHLQQHLHHHLDPSPMTSTSFIDRLVKAKSDGSLAMMTTPIAGTFTGLDDDVSSNELSKIRSRSLEPLTGLAMWSHEPQVIKLMKGERGLGFSILDYQDPMNPNDTVIVIRSLVPGGVAQQDGRLLPGDRLLFVNDQNLENASLDKAVQALKGAPKGVVIVGVAKPLPLPESALHLAAVAASSSLSTTKNNNNDPITQENYYSTTITEMDDEETLLIVNDDDLDIHHNYNDDHDGNDDEIDNEKQNMMDARLLLTLVPQQQQQQQQHNDEPTTNINANGIMDMMNEKHDDNDHQQQLQNKQDKISTTMTESSSMMMMMNNTTTNTAATTATTTEDDIYSEKFLPSNIVVDHDDDDSNTCMATATTTMILPLSSSSTTTTTFSNDKNDISKNNYSQQQQQQQQHQQQQQRKTLTSSINYMNDNQCKTLNNNFTSSSSSSRLLLPTTWERTIRLTNNKNRTNTNTTTTTTYYLGMVLALADNASNGYIVKSLDPNGVIDQDGRINIGDYIVTLNGKSLRGLSKTDVLAILDDCEQRQQQQQQQRIRRCKIDTKNDDDIDDDDIMYIAKCLATTMKPEIIATTKTTAAYDDDDDDKHLNEKKSGHHNKRINDDDNDEKIDESSASFSEDRNENLKTNKNLLRSSNFNCSSINAKQQWI</sequence>
<keyword evidence="3" id="KW-0677">Repeat</keyword>
<feature type="domain" description="PDZ" evidence="6">
    <location>
        <begin position="303"/>
        <end position="363"/>
    </location>
</feature>
<feature type="compositionally biased region" description="Low complexity" evidence="5">
    <location>
        <begin position="105"/>
        <end position="127"/>
    </location>
</feature>
<dbReference type="InterPro" id="IPR051342">
    <property type="entry name" value="PDZ_scaffold"/>
</dbReference>
<dbReference type="GO" id="GO:0016020">
    <property type="term" value="C:membrane"/>
    <property type="evidence" value="ECO:0007669"/>
    <property type="project" value="UniProtKB-SubCell"/>
</dbReference>
<feature type="domain" description="PDZ" evidence="6">
    <location>
        <begin position="1081"/>
        <end position="1161"/>
    </location>
</feature>
<gene>
    <name evidence="7" type="ORF">DERF_010694</name>
</gene>
<name>A0A922L2D6_DERFA</name>
<dbReference type="Gene3D" id="1.10.287.650">
    <property type="entry name" value="L27 domain"/>
    <property type="match status" value="1"/>
</dbReference>
<feature type="domain" description="PDZ" evidence="6">
    <location>
        <begin position="1450"/>
        <end position="1531"/>
    </location>
</feature>
<accession>A0A922L2D6</accession>
<dbReference type="SMART" id="SM00228">
    <property type="entry name" value="PDZ"/>
    <property type="match status" value="6"/>
</dbReference>
<feature type="region of interest" description="Disordered" evidence="5">
    <location>
        <begin position="408"/>
        <end position="437"/>
    </location>
</feature>
<feature type="compositionally biased region" description="Basic and acidic residues" evidence="5">
    <location>
        <begin position="282"/>
        <end position="294"/>
    </location>
</feature>
<feature type="domain" description="PDZ" evidence="6">
    <location>
        <begin position="456"/>
        <end position="525"/>
    </location>
</feature>
<dbReference type="PANTHER" id="PTHR19964">
    <property type="entry name" value="MULTIPLE PDZ DOMAIN PROTEIN"/>
    <property type="match status" value="1"/>
</dbReference>
<dbReference type="CDD" id="cd06667">
    <property type="entry name" value="PDZ2_MUPP1-like"/>
    <property type="match status" value="1"/>
</dbReference>
<protein>
    <recommendedName>
        <fullName evidence="6">PDZ domain-containing protein</fullName>
    </recommendedName>
</protein>
<dbReference type="FunFam" id="2.30.42.10:FF:000070">
    <property type="entry name" value="Multiple PDZ domain protein"/>
    <property type="match status" value="1"/>
</dbReference>
<comment type="caution">
    <text evidence="7">The sequence shown here is derived from an EMBL/GenBank/DDBJ whole genome shotgun (WGS) entry which is preliminary data.</text>
</comment>
<evidence type="ECO:0000256" key="4">
    <source>
        <dbReference type="ARBA" id="ARBA00023136"/>
    </source>
</evidence>
<evidence type="ECO:0000256" key="5">
    <source>
        <dbReference type="SAM" id="MobiDB-lite"/>
    </source>
</evidence>
<dbReference type="Gene3D" id="2.30.42.10">
    <property type="match status" value="6"/>
</dbReference>